<dbReference type="InterPro" id="IPR001412">
    <property type="entry name" value="aa-tRNA-synth_I_CS"/>
</dbReference>
<organism evidence="16 17">
    <name type="scientific">Gasterosteus aculeatus aculeatus</name>
    <name type="common">three-spined stickleback</name>
    <dbReference type="NCBI Taxonomy" id="481459"/>
    <lineage>
        <taxon>Eukaryota</taxon>
        <taxon>Metazoa</taxon>
        <taxon>Chordata</taxon>
        <taxon>Craniata</taxon>
        <taxon>Vertebrata</taxon>
        <taxon>Euteleostomi</taxon>
        <taxon>Actinopterygii</taxon>
        <taxon>Neopterygii</taxon>
        <taxon>Teleostei</taxon>
        <taxon>Neoteleostei</taxon>
        <taxon>Acanthomorphata</taxon>
        <taxon>Eupercaria</taxon>
        <taxon>Perciformes</taxon>
        <taxon>Cottioidei</taxon>
        <taxon>Gasterosteales</taxon>
        <taxon>Gasterosteidae</taxon>
        <taxon>Gasterosteus</taxon>
    </lineage>
</organism>
<dbReference type="PROSITE" id="PS00178">
    <property type="entry name" value="AA_TRNA_LIGASE_I"/>
    <property type="match status" value="1"/>
</dbReference>
<dbReference type="Proteomes" id="UP000007635">
    <property type="component" value="Chromosome VII"/>
</dbReference>
<dbReference type="GO" id="GO:0005524">
    <property type="term" value="F:ATP binding"/>
    <property type="evidence" value="ECO:0007669"/>
    <property type="project" value="UniProtKB-KW"/>
</dbReference>
<name>A0AAQ4RVB6_GASAC</name>
<evidence type="ECO:0000256" key="7">
    <source>
        <dbReference type="ARBA" id="ARBA00023146"/>
    </source>
</evidence>
<evidence type="ECO:0000256" key="3">
    <source>
        <dbReference type="ARBA" id="ARBA00022598"/>
    </source>
</evidence>
<evidence type="ECO:0000256" key="12">
    <source>
        <dbReference type="ARBA" id="ARBA00073069"/>
    </source>
</evidence>
<feature type="domain" description="Aminoacyl-tRNA synthetase class Ia" evidence="15">
    <location>
        <begin position="19"/>
        <end position="103"/>
    </location>
</feature>
<reference evidence="16" key="2">
    <citation type="submission" date="2025-08" db="UniProtKB">
        <authorList>
            <consortium name="Ensembl"/>
        </authorList>
    </citation>
    <scope>IDENTIFICATION</scope>
</reference>
<reference evidence="16 17" key="1">
    <citation type="journal article" date="2021" name="G3 (Bethesda)">
        <title>Improved contiguity of the threespine stickleback genome using long-read sequencing.</title>
        <authorList>
            <person name="Nath S."/>
            <person name="Shaw D.E."/>
            <person name="White M.A."/>
        </authorList>
    </citation>
    <scope>NUCLEOTIDE SEQUENCE [LARGE SCALE GENOMIC DNA]</scope>
    <source>
        <strain evidence="16 17">Lake Benthic</strain>
    </source>
</reference>
<dbReference type="InterPro" id="IPR002300">
    <property type="entry name" value="aa-tRNA-synth_Ia"/>
</dbReference>
<evidence type="ECO:0000313" key="16">
    <source>
        <dbReference type="Ensembl" id="ENSGACP00000067395.1"/>
    </source>
</evidence>
<dbReference type="AlphaFoldDB" id="A0AAQ4RVB6"/>
<dbReference type="InterPro" id="IPR009008">
    <property type="entry name" value="Val/Leu/Ile-tRNA-synth_edit"/>
</dbReference>
<dbReference type="PANTHER" id="PTHR45794">
    <property type="entry name" value="LEUCYL-TRNA SYNTHETASE"/>
    <property type="match status" value="1"/>
</dbReference>
<comment type="similarity">
    <text evidence="1 13">Belongs to the class-I aminoacyl-tRNA synthetase family.</text>
</comment>
<dbReference type="GO" id="GO:0006429">
    <property type="term" value="P:leucyl-tRNA aminoacylation"/>
    <property type="evidence" value="ECO:0007669"/>
    <property type="project" value="InterPro"/>
</dbReference>
<dbReference type="Gene3D" id="3.40.50.620">
    <property type="entry name" value="HUPs"/>
    <property type="match status" value="1"/>
</dbReference>
<keyword evidence="5 13" id="KW-0067">ATP-binding</keyword>
<proteinExistence type="inferred from homology"/>
<reference evidence="16" key="3">
    <citation type="submission" date="2025-09" db="UniProtKB">
        <authorList>
            <consortium name="Ensembl"/>
        </authorList>
    </citation>
    <scope>IDENTIFICATION</scope>
</reference>
<dbReference type="SUPFAM" id="SSF52374">
    <property type="entry name" value="Nucleotidylyl transferase"/>
    <property type="match status" value="1"/>
</dbReference>
<feature type="domain" description="Aminoacyl-tRNA synthetase class Ia" evidence="15">
    <location>
        <begin position="180"/>
        <end position="756"/>
    </location>
</feature>
<keyword evidence="4 13" id="KW-0547">Nucleotide-binding</keyword>
<comment type="catalytic activity">
    <reaction evidence="9">
        <text>tRNA(Leu) + L-leucine + ATP = L-leucyl-tRNA(Leu) + AMP + diphosphate</text>
        <dbReference type="Rhea" id="RHEA:11688"/>
        <dbReference type="Rhea" id="RHEA-COMP:9613"/>
        <dbReference type="Rhea" id="RHEA-COMP:9622"/>
        <dbReference type="ChEBI" id="CHEBI:30616"/>
        <dbReference type="ChEBI" id="CHEBI:33019"/>
        <dbReference type="ChEBI" id="CHEBI:57427"/>
        <dbReference type="ChEBI" id="CHEBI:78442"/>
        <dbReference type="ChEBI" id="CHEBI:78494"/>
        <dbReference type="ChEBI" id="CHEBI:456215"/>
        <dbReference type="EC" id="6.1.1.4"/>
    </reaction>
    <physiologicalReaction direction="left-to-right" evidence="9">
        <dbReference type="Rhea" id="RHEA:11689"/>
    </physiologicalReaction>
</comment>
<dbReference type="PANTHER" id="PTHR45794:SF1">
    <property type="entry name" value="LEUCINE--TRNA LIGASE, CYTOPLASMIC"/>
    <property type="match status" value="1"/>
</dbReference>
<feature type="region of interest" description="Disordered" evidence="14">
    <location>
        <begin position="111"/>
        <end position="134"/>
    </location>
</feature>
<dbReference type="FunFam" id="3.90.740.10:FF:000001">
    <property type="entry name" value="Leucine--tRNA ligase, cytoplasmic"/>
    <property type="match status" value="1"/>
</dbReference>
<dbReference type="Ensembl" id="ENSGACT00000031386.1">
    <property type="protein sequence ID" value="ENSGACP00000067395.1"/>
    <property type="gene ID" value="ENSGACG00000020720.2"/>
</dbReference>
<keyword evidence="7 13" id="KW-0030">Aminoacyl-tRNA synthetase</keyword>
<keyword evidence="3 13" id="KW-0436">Ligase</keyword>
<evidence type="ECO:0000256" key="8">
    <source>
        <dbReference type="ARBA" id="ARBA00030520"/>
    </source>
</evidence>
<sequence length="857" mass="98590">MERKGRAKLDFLRKIEIEIQEKWEKEKAFEHDAPTTVGESTNKNKYFVTFPYPYMNGRLHLGHTFSLSKCEFAVGYQSLKGKKCLFPFGLHCTGMPIKACADKLKREMELYGNPPEFPDEEEEKEKEKPNTSDEFVIKDKAKGKKSKAAAKSGTATFQWDIMRSLGLKDQEISEFANAEHWLEYFPPLAVKDLKLMGVKVDWRRSFITTDVNPFYDSFVRWQFITLKERKKIKFGKRYTIFSPKDGQPCMDHDRQTGEGVGPQEYTLIKMKIVEPYTAKFNAMKGKKIYLVAATLRPETMFGQTNCWVRPDMKYIAFETTSGDIFICTSRSARNMSYQGFTKENGVVPVVMEILGQDILGCALTAPLTSYQIIYALPMLTIKEDKGTGIVTSVPSDAPDDIAALRDIKKKQALREKYGIEDKMVLPFEPIPIIEIPGYGNLSAPSVCDELKIQSQNDREKLAEAKEKVYLKGFYEGVMLVDGYKGQKVQDVKKPIQKMMTERGEAMIYMEPEKQVMSRSADECVVALCDQWYLDYGDAEWKQQAHEGLKPLETFCDETRRNFEATLAWLQEHACSRTYGLGTRLPWDEHWLIESLSDSTIYMAYYTVAHLLQGGVLNGQGASPLGIKPEQMTRDVWDFIFFKTSPFPKTDIPKERLQRLRREFEYWYPVDVRVSGKDLVPNHLSYYLYNHVAMWPKDTGKWPRAVRANGHLLLNSEKMSKSTGNFLTLCQAVDKFSADGMRLALADAGDTVEDANFVETMADAGILRLYTWVEWVKEMIANQNNLRTGRADTFNDRVFARGGDVNFKCDRFVKQRALRDLYSQIDVSESKTKWPFEDTDKEGWKFGLELLIWRITHY</sequence>
<feature type="compositionally biased region" description="Basic and acidic residues" evidence="14">
    <location>
        <begin position="125"/>
        <end position="134"/>
    </location>
</feature>
<dbReference type="FunFam" id="3.40.50.620:FF:000326">
    <property type="entry name" value="Leucine--tRNA ligase, cytoplasmic"/>
    <property type="match status" value="1"/>
</dbReference>
<keyword evidence="17" id="KW-1185">Reference proteome</keyword>
<dbReference type="GO" id="GO:0002161">
    <property type="term" value="F:aminoacyl-tRNA deacylase activity"/>
    <property type="evidence" value="ECO:0007669"/>
    <property type="project" value="InterPro"/>
</dbReference>
<evidence type="ECO:0000313" key="17">
    <source>
        <dbReference type="Proteomes" id="UP000007635"/>
    </source>
</evidence>
<evidence type="ECO:0000256" key="10">
    <source>
        <dbReference type="ARBA" id="ARBA00051863"/>
    </source>
</evidence>
<evidence type="ECO:0000256" key="1">
    <source>
        <dbReference type="ARBA" id="ARBA00005594"/>
    </source>
</evidence>
<dbReference type="GO" id="GO:0004823">
    <property type="term" value="F:leucine-tRNA ligase activity"/>
    <property type="evidence" value="ECO:0007669"/>
    <property type="project" value="UniProtKB-EC"/>
</dbReference>
<evidence type="ECO:0000256" key="5">
    <source>
        <dbReference type="ARBA" id="ARBA00022840"/>
    </source>
</evidence>
<protein>
    <recommendedName>
        <fullName evidence="12">Leucine--tRNA ligase, cytoplasmic</fullName>
        <ecNumber evidence="2">6.1.1.4</ecNumber>
    </recommendedName>
    <alternativeName>
        <fullName evidence="8">Leucyl-tRNA synthetase</fullName>
    </alternativeName>
</protein>
<evidence type="ECO:0000256" key="13">
    <source>
        <dbReference type="RuleBase" id="RU363035"/>
    </source>
</evidence>
<keyword evidence="6 13" id="KW-0648">Protein biosynthesis</keyword>
<evidence type="ECO:0000256" key="4">
    <source>
        <dbReference type="ARBA" id="ARBA00022741"/>
    </source>
</evidence>
<dbReference type="Pfam" id="PF00133">
    <property type="entry name" value="tRNA-synt_1"/>
    <property type="match status" value="2"/>
</dbReference>
<evidence type="ECO:0000256" key="6">
    <source>
        <dbReference type="ARBA" id="ARBA00022917"/>
    </source>
</evidence>
<dbReference type="InterPro" id="IPR004493">
    <property type="entry name" value="Leu-tRNA-synth_Ia_arc/euk"/>
</dbReference>
<dbReference type="SUPFAM" id="SSF50677">
    <property type="entry name" value="ValRS/IleRS/LeuRS editing domain"/>
    <property type="match status" value="1"/>
</dbReference>
<dbReference type="EC" id="6.1.1.4" evidence="2"/>
<evidence type="ECO:0000256" key="2">
    <source>
        <dbReference type="ARBA" id="ARBA00013164"/>
    </source>
</evidence>
<evidence type="ECO:0000256" key="11">
    <source>
        <dbReference type="ARBA" id="ARBA00053911"/>
    </source>
</evidence>
<comment type="function">
    <text evidence="11">Aminoacyl-tRNA synthetase that catalyzes the specific attachment of leucine to its cognate tRNA (tRNA(Leu)). It performs tRNA aminoacylation in a two-step reaction: Leu is initially activated by ATP to form a leucyl-adenylate (Leu-AMP) intermediate; then the leucyl moiety is transferred to the acceptor 3' end of the tRNA to yield leucyl-tRNA. To improve the fidelity of catalytic reactions, it is also able to hydrolyze misactivated aminoacyl-adenylate intermediates (pre-transfer editing) and mischarged aminoacyl-tRNAs (post-transfer editing).</text>
</comment>
<dbReference type="InterPro" id="IPR014729">
    <property type="entry name" value="Rossmann-like_a/b/a_fold"/>
</dbReference>
<dbReference type="NCBIfam" id="TIGR00395">
    <property type="entry name" value="leuS_arch"/>
    <property type="match status" value="1"/>
</dbReference>
<dbReference type="Gene3D" id="3.90.740.10">
    <property type="entry name" value="Valyl/Leucyl/Isoleucyl-tRNA synthetase, editing domain"/>
    <property type="match status" value="1"/>
</dbReference>
<dbReference type="GeneTree" id="ENSGT00390000012163"/>
<evidence type="ECO:0000256" key="14">
    <source>
        <dbReference type="SAM" id="MobiDB-lite"/>
    </source>
</evidence>
<evidence type="ECO:0000256" key="9">
    <source>
        <dbReference type="ARBA" id="ARBA00050416"/>
    </source>
</evidence>
<comment type="catalytic activity">
    <reaction evidence="10">
        <text>L-methionyl-tRNA(Leu) + H2O = tRNA(Leu) + L-methionine + H(+)</text>
        <dbReference type="Rhea" id="RHEA:77535"/>
        <dbReference type="Rhea" id="RHEA-COMP:9613"/>
        <dbReference type="Rhea" id="RHEA-COMP:18931"/>
        <dbReference type="ChEBI" id="CHEBI:15377"/>
        <dbReference type="ChEBI" id="CHEBI:15378"/>
        <dbReference type="ChEBI" id="CHEBI:57844"/>
        <dbReference type="ChEBI" id="CHEBI:78442"/>
        <dbReference type="ChEBI" id="CHEBI:78530"/>
    </reaction>
    <physiologicalReaction direction="left-to-right" evidence="10">
        <dbReference type="Rhea" id="RHEA:77536"/>
    </physiologicalReaction>
</comment>
<accession>A0AAQ4RVB6</accession>
<evidence type="ECO:0000259" key="15">
    <source>
        <dbReference type="Pfam" id="PF00133"/>
    </source>
</evidence>